<evidence type="ECO:0000313" key="4">
    <source>
        <dbReference type="Proteomes" id="UP000518288"/>
    </source>
</evidence>
<organism evidence="3 4">
    <name type="scientific">Sphaerotilus montanus</name>
    <dbReference type="NCBI Taxonomy" id="522889"/>
    <lineage>
        <taxon>Bacteria</taxon>
        <taxon>Pseudomonadati</taxon>
        <taxon>Pseudomonadota</taxon>
        <taxon>Betaproteobacteria</taxon>
        <taxon>Burkholderiales</taxon>
        <taxon>Sphaerotilaceae</taxon>
        <taxon>Sphaerotilus</taxon>
    </lineage>
</organism>
<keyword evidence="3" id="KW-0255">Endonuclease</keyword>
<dbReference type="InterPro" id="IPR011335">
    <property type="entry name" value="Restrct_endonuc-II-like"/>
</dbReference>
<dbReference type="GO" id="GO:0043590">
    <property type="term" value="C:bacterial nucleoid"/>
    <property type="evidence" value="ECO:0007669"/>
    <property type="project" value="TreeGrafter"/>
</dbReference>
<feature type="domain" description="Restriction system protein Mrr-like N-terminal" evidence="2">
    <location>
        <begin position="12"/>
        <end position="98"/>
    </location>
</feature>
<dbReference type="InterPro" id="IPR007560">
    <property type="entry name" value="Restrct_endonuc_IV_Mrr"/>
</dbReference>
<dbReference type="Gene3D" id="3.40.1350.10">
    <property type="match status" value="1"/>
</dbReference>
<protein>
    <submittedName>
        <fullName evidence="3">Restriction endonuclease Mrr</fullName>
    </submittedName>
</protein>
<dbReference type="GO" id="GO:0015666">
    <property type="term" value="F:restriction endodeoxyribonuclease activity"/>
    <property type="evidence" value="ECO:0007669"/>
    <property type="project" value="TreeGrafter"/>
</dbReference>
<evidence type="ECO:0000259" key="2">
    <source>
        <dbReference type="Pfam" id="PF14338"/>
    </source>
</evidence>
<evidence type="ECO:0000313" key="3">
    <source>
        <dbReference type="EMBL" id="NYG33065.1"/>
    </source>
</evidence>
<dbReference type="InterPro" id="IPR052906">
    <property type="entry name" value="Type_IV_Methyl-Rstrct_Enzyme"/>
</dbReference>
<reference evidence="3 4" key="1">
    <citation type="submission" date="2020-07" db="EMBL/GenBank/DDBJ databases">
        <title>Genomic Encyclopedia of Archaeal and Bacterial Type Strains, Phase II (KMG-II): from individual species to whole genera.</title>
        <authorList>
            <person name="Goeker M."/>
        </authorList>
    </citation>
    <scope>NUCLEOTIDE SEQUENCE [LARGE SCALE GENOMIC DNA]</scope>
    <source>
        <strain evidence="3 4">DSM 21226</strain>
    </source>
</reference>
<keyword evidence="3" id="KW-0540">Nuclease</keyword>
<dbReference type="Proteomes" id="UP000518288">
    <property type="component" value="Unassembled WGS sequence"/>
</dbReference>
<dbReference type="Pfam" id="PF14338">
    <property type="entry name" value="Mrr_N"/>
    <property type="match status" value="1"/>
</dbReference>
<dbReference type="GO" id="GO:0009307">
    <property type="term" value="P:DNA restriction-modification system"/>
    <property type="evidence" value="ECO:0007669"/>
    <property type="project" value="InterPro"/>
</dbReference>
<evidence type="ECO:0000259" key="1">
    <source>
        <dbReference type="Pfam" id="PF04471"/>
    </source>
</evidence>
<keyword evidence="4" id="KW-1185">Reference proteome</keyword>
<dbReference type="EMBL" id="JACCFH010000001">
    <property type="protein sequence ID" value="NYG33065.1"/>
    <property type="molecule type" value="Genomic_DNA"/>
</dbReference>
<accession>A0A7Y9R0Q0</accession>
<dbReference type="SUPFAM" id="SSF52980">
    <property type="entry name" value="Restriction endonuclease-like"/>
    <property type="match status" value="1"/>
</dbReference>
<dbReference type="RefSeq" id="WP_179633875.1">
    <property type="nucleotide sequence ID" value="NZ_JACCFH010000001.1"/>
</dbReference>
<gene>
    <name evidence="3" type="ORF">BDD16_002051</name>
</gene>
<dbReference type="PANTHER" id="PTHR30015:SF7">
    <property type="entry name" value="TYPE IV METHYL-DIRECTED RESTRICTION ENZYME ECOKMRR"/>
    <property type="match status" value="1"/>
</dbReference>
<feature type="domain" description="Restriction endonuclease type IV Mrr" evidence="1">
    <location>
        <begin position="109"/>
        <end position="212"/>
    </location>
</feature>
<dbReference type="GO" id="GO:0003677">
    <property type="term" value="F:DNA binding"/>
    <property type="evidence" value="ECO:0007669"/>
    <property type="project" value="InterPro"/>
</dbReference>
<sequence length="235" mass="25377">MSAPPISPIPTYDRFIEPLLRLLASRPEGVPAREAHEAAADALGLDAAARQQLLSSGAQLVYKNRAGWAHDRLKRAGLSDSPRRGWWQLTEAGRRFVAEHAGPLSAEQVATLAMSHIDTRLLRPVGGSGDAGIDGIISLDRLGLEKVYVQAKRWQGTVGRPEIQAFYGALAGQRAKKGVFITTSGYTAQALQFAQSVEGIVLVDGVRLAGLMVDHEVGVTARVLKVPKVDMDYFE</sequence>
<proteinExistence type="predicted"/>
<dbReference type="AlphaFoldDB" id="A0A7Y9R0Q0"/>
<dbReference type="InterPro" id="IPR011856">
    <property type="entry name" value="tRNA_endonuc-like_dom_sf"/>
</dbReference>
<dbReference type="Pfam" id="PF04471">
    <property type="entry name" value="Mrr_cat"/>
    <property type="match status" value="1"/>
</dbReference>
<keyword evidence="3" id="KW-0378">Hydrolase</keyword>
<name>A0A7Y9R0Q0_9BURK</name>
<comment type="caution">
    <text evidence="3">The sequence shown here is derived from an EMBL/GenBank/DDBJ whole genome shotgun (WGS) entry which is preliminary data.</text>
</comment>
<dbReference type="InterPro" id="IPR025745">
    <property type="entry name" value="Mrr-like_N_dom"/>
</dbReference>
<dbReference type="PANTHER" id="PTHR30015">
    <property type="entry name" value="MRR RESTRICTION SYSTEM PROTEIN"/>
    <property type="match status" value="1"/>
</dbReference>